<dbReference type="EMBL" id="AP012051">
    <property type="protein sequence ID" value="BAL81633.1"/>
    <property type="molecule type" value="Genomic_DNA"/>
</dbReference>
<dbReference type="KEGG" id="cex:CSE_15070"/>
<evidence type="ECO:0000256" key="2">
    <source>
        <dbReference type="ARBA" id="ARBA00022649"/>
    </source>
</evidence>
<protein>
    <recommendedName>
        <fullName evidence="8">DUF86 domain-containing protein</fullName>
    </recommendedName>
</protein>
<evidence type="ECO:0000256" key="5">
    <source>
        <dbReference type="ARBA" id="ARBA00022801"/>
    </source>
</evidence>
<dbReference type="GO" id="GO:0110001">
    <property type="term" value="C:toxin-antitoxin complex"/>
    <property type="evidence" value="ECO:0007669"/>
    <property type="project" value="InterPro"/>
</dbReference>
<proteinExistence type="predicted"/>
<evidence type="ECO:0000256" key="3">
    <source>
        <dbReference type="ARBA" id="ARBA00022722"/>
    </source>
</evidence>
<dbReference type="AlphaFoldDB" id="A0A7U6JFL1"/>
<gene>
    <name evidence="6" type="ordered locus">CSE_15070</name>
</gene>
<keyword evidence="3" id="KW-0540">Nuclease</keyword>
<accession>A0A7U6JFL1</accession>
<dbReference type="Proteomes" id="UP000004793">
    <property type="component" value="Chromosome"/>
</dbReference>
<sequence>MSKRKDREYLFDIKEAIDRIKNYTKDIDFGTFIAKTEKQDAVLRNLEIIGEAVKNISPEIKNKYSVVNWKSIAGLRDKVIHFYFGVNLEIVWDVVQNKLGNLERTLDKILEDLGETHKS</sequence>
<dbReference type="RefSeq" id="WP_014454028.1">
    <property type="nucleotide sequence ID" value="NC_017096.1"/>
</dbReference>
<keyword evidence="7" id="KW-1185">Reference proteome</keyword>
<keyword evidence="5" id="KW-0378">Hydrolase</keyword>
<dbReference type="PANTHER" id="PTHR34139:SF1">
    <property type="entry name" value="RNASE MJ1380-RELATED"/>
    <property type="match status" value="1"/>
</dbReference>
<dbReference type="GO" id="GO:0004540">
    <property type="term" value="F:RNA nuclease activity"/>
    <property type="evidence" value="ECO:0007669"/>
    <property type="project" value="InterPro"/>
</dbReference>
<dbReference type="InterPro" id="IPR008201">
    <property type="entry name" value="HepT-like"/>
</dbReference>
<dbReference type="GO" id="GO:0000166">
    <property type="term" value="F:nucleotide binding"/>
    <property type="evidence" value="ECO:0007669"/>
    <property type="project" value="UniProtKB-KW"/>
</dbReference>
<evidence type="ECO:0008006" key="8">
    <source>
        <dbReference type="Google" id="ProtNLM"/>
    </source>
</evidence>
<dbReference type="PANTHER" id="PTHR34139">
    <property type="entry name" value="UPF0331 PROTEIN MJ0127"/>
    <property type="match status" value="1"/>
</dbReference>
<dbReference type="GO" id="GO:0016787">
    <property type="term" value="F:hydrolase activity"/>
    <property type="evidence" value="ECO:0007669"/>
    <property type="project" value="UniProtKB-KW"/>
</dbReference>
<evidence type="ECO:0000313" key="6">
    <source>
        <dbReference type="EMBL" id="BAL81633.1"/>
    </source>
</evidence>
<keyword evidence="4" id="KW-0547">Nucleotide-binding</keyword>
<evidence type="ECO:0000256" key="4">
    <source>
        <dbReference type="ARBA" id="ARBA00022741"/>
    </source>
</evidence>
<evidence type="ECO:0000256" key="1">
    <source>
        <dbReference type="ARBA" id="ARBA00022553"/>
    </source>
</evidence>
<dbReference type="Pfam" id="PF01934">
    <property type="entry name" value="HepT-like"/>
    <property type="match status" value="1"/>
</dbReference>
<keyword evidence="2" id="KW-1277">Toxin-antitoxin system</keyword>
<evidence type="ECO:0000313" key="7">
    <source>
        <dbReference type="Proteomes" id="UP000004793"/>
    </source>
</evidence>
<name>A0A7U6JFL1_CALEA</name>
<reference evidence="6 7" key="1">
    <citation type="submission" date="2011-01" db="EMBL/GenBank/DDBJ databases">
        <title>Whole genome sequence of Caldisericum exile AZM16c01.</title>
        <authorList>
            <person name="Narita-Yamada S."/>
            <person name="Kawakoshi A."/>
            <person name="Nakamura S."/>
            <person name="Sasagawa M."/>
            <person name="Fukada J."/>
            <person name="Sekine M."/>
            <person name="Kato Y."/>
            <person name="Fukai R."/>
            <person name="Sasaki K."/>
            <person name="Hanamaki A."/>
            <person name="Narita H."/>
            <person name="Konno Y."/>
            <person name="Mori K."/>
            <person name="Yamazaki S."/>
            <person name="Suzuki K."/>
            <person name="Fujita N."/>
        </authorList>
    </citation>
    <scope>NUCLEOTIDE SEQUENCE [LARGE SCALE GENOMIC DNA]</scope>
    <source>
        <strain evidence="7">DSM 21853 / NBRC 104410 / AZM16c01</strain>
    </source>
</reference>
<dbReference type="OrthoDB" id="9802833at2"/>
<keyword evidence="1" id="KW-0597">Phosphoprotein</keyword>
<organism evidence="6 7">
    <name type="scientific">Caldisericum exile (strain DSM 21853 / NBRC 104410 / AZM16c01)</name>
    <dbReference type="NCBI Taxonomy" id="511051"/>
    <lineage>
        <taxon>Bacteria</taxon>
        <taxon>Pseudomonadati</taxon>
        <taxon>Caldisericota/Cryosericota group</taxon>
        <taxon>Caldisericota</taxon>
        <taxon>Caldisericia</taxon>
        <taxon>Caldisericales</taxon>
        <taxon>Caldisericaceae</taxon>
        <taxon>Caldisericum</taxon>
    </lineage>
</organism>
<dbReference type="InterPro" id="IPR051813">
    <property type="entry name" value="HepT_RNase_toxin"/>
</dbReference>